<evidence type="ECO:0000256" key="7">
    <source>
        <dbReference type="ARBA" id="ARBA00023049"/>
    </source>
</evidence>
<name>A0ABW1T3D6_9ACTN</name>
<evidence type="ECO:0000256" key="8">
    <source>
        <dbReference type="ARBA" id="ARBA00023157"/>
    </source>
</evidence>
<dbReference type="GO" id="GO:0008237">
    <property type="term" value="F:metallopeptidase activity"/>
    <property type="evidence" value="ECO:0007669"/>
    <property type="project" value="UniProtKB-KW"/>
</dbReference>
<keyword evidence="6" id="KW-0862">Zinc</keyword>
<evidence type="ECO:0000259" key="10">
    <source>
        <dbReference type="Pfam" id="PF05572"/>
    </source>
</evidence>
<dbReference type="EMBL" id="JBHSTI010000008">
    <property type="protein sequence ID" value="MFC6238540.1"/>
    <property type="molecule type" value="Genomic_DNA"/>
</dbReference>
<feature type="chain" id="PRO_5046478798" evidence="9">
    <location>
        <begin position="25"/>
        <end position="323"/>
    </location>
</feature>
<gene>
    <name evidence="11" type="ORF">ACFQGU_11680</name>
</gene>
<keyword evidence="12" id="KW-1185">Reference proteome</keyword>
<feature type="signal peptide" evidence="9">
    <location>
        <begin position="1"/>
        <end position="24"/>
    </location>
</feature>
<dbReference type="RefSeq" id="WP_386766841.1">
    <property type="nucleotide sequence ID" value="NZ_JBHSTI010000008.1"/>
</dbReference>
<evidence type="ECO:0000256" key="6">
    <source>
        <dbReference type="ARBA" id="ARBA00022833"/>
    </source>
</evidence>
<comment type="similarity">
    <text evidence="1">Belongs to the peptidase M43B family.</text>
</comment>
<dbReference type="PANTHER" id="PTHR47466">
    <property type="match status" value="1"/>
</dbReference>
<dbReference type="Proteomes" id="UP001596138">
    <property type="component" value="Unassembled WGS sequence"/>
</dbReference>
<dbReference type="CDD" id="cd04275">
    <property type="entry name" value="ZnMc_pappalysin_like"/>
    <property type="match status" value="1"/>
</dbReference>
<reference evidence="12" key="1">
    <citation type="journal article" date="2019" name="Int. J. Syst. Evol. Microbiol.">
        <title>The Global Catalogue of Microorganisms (GCM) 10K type strain sequencing project: providing services to taxonomists for standard genome sequencing and annotation.</title>
        <authorList>
            <consortium name="The Broad Institute Genomics Platform"/>
            <consortium name="The Broad Institute Genome Sequencing Center for Infectious Disease"/>
            <person name="Wu L."/>
            <person name="Ma J."/>
        </authorList>
    </citation>
    <scope>NUCLEOTIDE SEQUENCE [LARGE SCALE GENOMIC DNA]</scope>
    <source>
        <strain evidence="12">CGMCC 4.7317</strain>
    </source>
</reference>
<dbReference type="PANTHER" id="PTHR47466:SF1">
    <property type="entry name" value="METALLOPROTEASE MEP1 (AFU_ORTHOLOGUE AFUA_1G07730)-RELATED"/>
    <property type="match status" value="1"/>
</dbReference>
<evidence type="ECO:0000313" key="11">
    <source>
        <dbReference type="EMBL" id="MFC6238540.1"/>
    </source>
</evidence>
<evidence type="ECO:0000256" key="4">
    <source>
        <dbReference type="ARBA" id="ARBA00022729"/>
    </source>
</evidence>
<accession>A0ABW1T3D6</accession>
<protein>
    <submittedName>
        <fullName evidence="11">Zinc metalloprotease</fullName>
    </submittedName>
</protein>
<sequence length="323" mass="33263">MLRSTRVAIATTSVLALIVPVAAAANVGAISLGARGAATSTAAEECSSGDTALKVRKGAGSHDPNALSADAVRAIEAQTARAQFARGLTGGGGGGFATAAATTPVTITTYVHVIVKANGTGGPTTKQMDDQIAVLNAAYAQSDFQFAVASTDTTANDAWYTATNGTTAEKQMKTALHRGGAASLNIYYNNMGGGLLGWATFPSSYTTSPLTDGVVVLYSSLPGGTATPYNLGDTATHEVGHWLGLYHTFQGGCTKTNDYVSDTPQEKSPAYGCPVGRDTCARNAGADPITNFMDYSDDSCMFQFTSGQTARMQSLWTTYRAGG</sequence>
<keyword evidence="8" id="KW-1015">Disulfide bond</keyword>
<keyword evidence="2" id="KW-0645">Protease</keyword>
<evidence type="ECO:0000256" key="2">
    <source>
        <dbReference type="ARBA" id="ARBA00022670"/>
    </source>
</evidence>
<evidence type="ECO:0000256" key="1">
    <source>
        <dbReference type="ARBA" id="ARBA00008721"/>
    </source>
</evidence>
<dbReference type="Gene3D" id="3.40.390.10">
    <property type="entry name" value="Collagenase (Catalytic Domain)"/>
    <property type="match status" value="1"/>
</dbReference>
<comment type="caution">
    <text evidence="11">The sequence shown here is derived from an EMBL/GenBank/DDBJ whole genome shotgun (WGS) entry which is preliminary data.</text>
</comment>
<keyword evidence="5" id="KW-0378">Hydrolase</keyword>
<keyword evidence="3" id="KW-0479">Metal-binding</keyword>
<dbReference type="SUPFAM" id="SSF55486">
    <property type="entry name" value="Metalloproteases ('zincins'), catalytic domain"/>
    <property type="match status" value="1"/>
</dbReference>
<keyword evidence="7 11" id="KW-0482">Metalloprotease</keyword>
<feature type="domain" description="Peptidase M43 pregnancy-associated plasma-A" evidence="10">
    <location>
        <begin position="197"/>
        <end position="314"/>
    </location>
</feature>
<evidence type="ECO:0000313" key="12">
    <source>
        <dbReference type="Proteomes" id="UP001596138"/>
    </source>
</evidence>
<organism evidence="11 12">
    <name type="scientific">Longivirga aurantiaca</name>
    <dbReference type="NCBI Taxonomy" id="1837743"/>
    <lineage>
        <taxon>Bacteria</taxon>
        <taxon>Bacillati</taxon>
        <taxon>Actinomycetota</taxon>
        <taxon>Actinomycetes</taxon>
        <taxon>Sporichthyales</taxon>
        <taxon>Sporichthyaceae</taxon>
        <taxon>Longivirga</taxon>
    </lineage>
</organism>
<dbReference type="InterPro" id="IPR024079">
    <property type="entry name" value="MetalloPept_cat_dom_sf"/>
</dbReference>
<proteinExistence type="inferred from homology"/>
<keyword evidence="4 9" id="KW-0732">Signal</keyword>
<evidence type="ECO:0000256" key="9">
    <source>
        <dbReference type="SAM" id="SignalP"/>
    </source>
</evidence>
<evidence type="ECO:0000256" key="5">
    <source>
        <dbReference type="ARBA" id="ARBA00022801"/>
    </source>
</evidence>
<dbReference type="InterPro" id="IPR008754">
    <property type="entry name" value="Peptidase_M43"/>
</dbReference>
<dbReference type="Pfam" id="PF05572">
    <property type="entry name" value="Peptidase_M43"/>
    <property type="match status" value="1"/>
</dbReference>
<evidence type="ECO:0000256" key="3">
    <source>
        <dbReference type="ARBA" id="ARBA00022723"/>
    </source>
</evidence>